<sequence length="100" mass="11272">MDFIREDHRREASIEDTTASELAQSSSRDSAALRPPGSKSRKKEFRLEEEIFARQALVGDGNQTQGYVNGESTQTYSPRNKEQEGRRKIQKTKTSSLGPL</sequence>
<protein>
    <submittedName>
        <fullName evidence="2">Uncharacterized protein</fullName>
    </submittedName>
</protein>
<dbReference type="EMBL" id="QRBI01000155">
    <property type="protein sequence ID" value="RMB97818.1"/>
    <property type="molecule type" value="Genomic_DNA"/>
</dbReference>
<evidence type="ECO:0000313" key="2">
    <source>
        <dbReference type="EMBL" id="RMB97818.1"/>
    </source>
</evidence>
<evidence type="ECO:0000256" key="1">
    <source>
        <dbReference type="SAM" id="MobiDB-lite"/>
    </source>
</evidence>
<reference evidence="2 3" key="1">
    <citation type="submission" date="2018-07" db="EMBL/GenBank/DDBJ databases">
        <title>A high quality draft genome assembly of the barn swallow (H. rustica rustica).</title>
        <authorList>
            <person name="Formenti G."/>
            <person name="Chiara M."/>
            <person name="Poveda L."/>
            <person name="Francoijs K.-J."/>
            <person name="Bonisoli-Alquati A."/>
            <person name="Canova L."/>
            <person name="Gianfranceschi L."/>
            <person name="Horner D.S."/>
            <person name="Saino N."/>
        </authorList>
    </citation>
    <scope>NUCLEOTIDE SEQUENCE [LARGE SCALE GENOMIC DNA]</scope>
    <source>
        <strain evidence="2">Chelidonia</strain>
        <tissue evidence="2">Blood</tissue>
    </source>
</reference>
<keyword evidence="3" id="KW-1185">Reference proteome</keyword>
<accession>A0A3M0JAB9</accession>
<feature type="compositionally biased region" description="Basic and acidic residues" evidence="1">
    <location>
        <begin position="1"/>
        <end position="13"/>
    </location>
</feature>
<proteinExistence type="predicted"/>
<feature type="region of interest" description="Disordered" evidence="1">
    <location>
        <begin position="1"/>
        <end position="100"/>
    </location>
</feature>
<organism evidence="2 3">
    <name type="scientific">Hirundo rustica rustica</name>
    <dbReference type="NCBI Taxonomy" id="333673"/>
    <lineage>
        <taxon>Eukaryota</taxon>
        <taxon>Metazoa</taxon>
        <taxon>Chordata</taxon>
        <taxon>Craniata</taxon>
        <taxon>Vertebrata</taxon>
        <taxon>Euteleostomi</taxon>
        <taxon>Archelosauria</taxon>
        <taxon>Archosauria</taxon>
        <taxon>Dinosauria</taxon>
        <taxon>Saurischia</taxon>
        <taxon>Theropoda</taxon>
        <taxon>Coelurosauria</taxon>
        <taxon>Aves</taxon>
        <taxon>Neognathae</taxon>
        <taxon>Neoaves</taxon>
        <taxon>Telluraves</taxon>
        <taxon>Australaves</taxon>
        <taxon>Passeriformes</taxon>
        <taxon>Sylvioidea</taxon>
        <taxon>Hirundinidae</taxon>
        <taxon>Hirundo</taxon>
    </lineage>
</organism>
<dbReference type="AlphaFoldDB" id="A0A3M0JAB9"/>
<comment type="caution">
    <text evidence="2">The sequence shown here is derived from an EMBL/GenBank/DDBJ whole genome shotgun (WGS) entry which is preliminary data.</text>
</comment>
<name>A0A3M0JAB9_HIRRU</name>
<gene>
    <name evidence="2" type="ORF">DUI87_25675</name>
</gene>
<evidence type="ECO:0000313" key="3">
    <source>
        <dbReference type="Proteomes" id="UP000269221"/>
    </source>
</evidence>
<dbReference type="Proteomes" id="UP000269221">
    <property type="component" value="Unassembled WGS sequence"/>
</dbReference>
<feature type="compositionally biased region" description="Polar residues" evidence="1">
    <location>
        <begin position="15"/>
        <end position="29"/>
    </location>
</feature>
<feature type="compositionally biased region" description="Polar residues" evidence="1">
    <location>
        <begin position="61"/>
        <end position="78"/>
    </location>
</feature>